<dbReference type="AlphaFoldDB" id="A0A9W6WA41"/>
<reference evidence="1" key="1">
    <citation type="submission" date="2023-03" db="EMBL/GenBank/DDBJ databases">
        <title>Actinorhabdospora filicis NBRC 111898.</title>
        <authorList>
            <person name="Ichikawa N."/>
            <person name="Sato H."/>
            <person name="Tonouchi N."/>
        </authorList>
    </citation>
    <scope>NUCLEOTIDE SEQUENCE</scope>
    <source>
        <strain evidence="1">NBRC 111898</strain>
    </source>
</reference>
<gene>
    <name evidence="1" type="ORF">Afil01_20620</name>
</gene>
<dbReference type="InterPro" id="IPR034660">
    <property type="entry name" value="DinB/YfiT-like"/>
</dbReference>
<organism evidence="1 2">
    <name type="scientific">Actinorhabdospora filicis</name>
    <dbReference type="NCBI Taxonomy" id="1785913"/>
    <lineage>
        <taxon>Bacteria</taxon>
        <taxon>Bacillati</taxon>
        <taxon>Actinomycetota</taxon>
        <taxon>Actinomycetes</taxon>
        <taxon>Micromonosporales</taxon>
        <taxon>Micromonosporaceae</taxon>
        <taxon>Actinorhabdospora</taxon>
    </lineage>
</organism>
<proteinExistence type="predicted"/>
<dbReference type="Gene3D" id="1.20.120.450">
    <property type="entry name" value="dinb family like domain"/>
    <property type="match status" value="1"/>
</dbReference>
<dbReference type="Pfam" id="PF04978">
    <property type="entry name" value="MST"/>
    <property type="match status" value="1"/>
</dbReference>
<dbReference type="RefSeq" id="WP_285662384.1">
    <property type="nucleotide sequence ID" value="NZ_BSTX01000001.1"/>
</dbReference>
<keyword evidence="2" id="KW-1185">Reference proteome</keyword>
<dbReference type="SUPFAM" id="SSF109854">
    <property type="entry name" value="DinB/YfiT-like putative metalloenzymes"/>
    <property type="match status" value="1"/>
</dbReference>
<sequence length="159" mass="17776">MTDVRPAIMNEAEYPTLRYYLTYLRESVIRKTEGLTDEQAHTAGVPSGTSLAWLLAHLSATEHNWFVWSYLGEGERLEASPVVDPSVPLSQLVDEYRAACARSDEVVDAHPDLDAVGKRTLRDDPPSLRWIVVHMIEETGRHAGHADILRELIDGSVGR</sequence>
<dbReference type="EMBL" id="BSTX01000001">
    <property type="protein sequence ID" value="GLZ77255.1"/>
    <property type="molecule type" value="Genomic_DNA"/>
</dbReference>
<dbReference type="Proteomes" id="UP001165079">
    <property type="component" value="Unassembled WGS sequence"/>
</dbReference>
<dbReference type="InterPro" id="IPR007061">
    <property type="entry name" value="MST-like"/>
</dbReference>
<name>A0A9W6WA41_9ACTN</name>
<comment type="caution">
    <text evidence="1">The sequence shown here is derived from an EMBL/GenBank/DDBJ whole genome shotgun (WGS) entry which is preliminary data.</text>
</comment>
<accession>A0A9W6WA41</accession>
<evidence type="ECO:0000313" key="2">
    <source>
        <dbReference type="Proteomes" id="UP001165079"/>
    </source>
</evidence>
<evidence type="ECO:0000313" key="1">
    <source>
        <dbReference type="EMBL" id="GLZ77255.1"/>
    </source>
</evidence>
<protein>
    <recommendedName>
        <fullName evidence="3">Mini-circle protein</fullName>
    </recommendedName>
</protein>
<evidence type="ECO:0008006" key="3">
    <source>
        <dbReference type="Google" id="ProtNLM"/>
    </source>
</evidence>